<sequence>MSNKDEPKTYSQVVKVSQELAALEKNQTWTLEHLPHGKKPIGSKWVYKIKYCVDGSIERYKACLVAKGYTQIEDVHNAFLHGDLYEEVYMSPPSGYTKLDDDRVCRLRKSLYGLKQVSCQWFSKLTTALLHFGFHQSKADSSLFTFSLGNTFIAILVYVDDLIIAENYSSSCHALKNYLNTCFHIKDLGNLKYFLGIEVAPSPGGIYLCQRKYTLDILKEFGMLATTSPLI</sequence>
<dbReference type="InterPro" id="IPR043502">
    <property type="entry name" value="DNA/RNA_pol_sf"/>
</dbReference>
<dbReference type="AlphaFoldDB" id="A0A6V7NWD5"/>
<evidence type="ECO:0000313" key="2">
    <source>
        <dbReference type="EMBL" id="CAD1822899.1"/>
    </source>
</evidence>
<dbReference type="SUPFAM" id="SSF56672">
    <property type="entry name" value="DNA/RNA polymerases"/>
    <property type="match status" value="1"/>
</dbReference>
<accession>A0A6V7NWD5</accession>
<protein>
    <recommendedName>
        <fullName evidence="1">Reverse transcriptase Ty1/copia-type domain-containing protein</fullName>
    </recommendedName>
</protein>
<feature type="domain" description="Reverse transcriptase Ty1/copia-type" evidence="1">
    <location>
        <begin position="74"/>
        <end position="225"/>
    </location>
</feature>
<evidence type="ECO:0000259" key="1">
    <source>
        <dbReference type="Pfam" id="PF07727"/>
    </source>
</evidence>
<name>A0A6V7NWD5_ANACO</name>
<proteinExistence type="predicted"/>
<reference evidence="2" key="1">
    <citation type="submission" date="2020-07" db="EMBL/GenBank/DDBJ databases">
        <authorList>
            <person name="Lin J."/>
        </authorList>
    </citation>
    <scope>NUCLEOTIDE SEQUENCE</scope>
</reference>
<dbReference type="EMBL" id="LR862142">
    <property type="protein sequence ID" value="CAD1822899.1"/>
    <property type="molecule type" value="Genomic_DNA"/>
</dbReference>
<dbReference type="Pfam" id="PF07727">
    <property type="entry name" value="RVT_2"/>
    <property type="match status" value="1"/>
</dbReference>
<dbReference type="InterPro" id="IPR013103">
    <property type="entry name" value="RVT_2"/>
</dbReference>
<gene>
    <name evidence="2" type="ORF">CB5_LOCUS6110</name>
</gene>
<organism evidence="2">
    <name type="scientific">Ananas comosus var. bracteatus</name>
    <name type="common">red pineapple</name>
    <dbReference type="NCBI Taxonomy" id="296719"/>
    <lineage>
        <taxon>Eukaryota</taxon>
        <taxon>Viridiplantae</taxon>
        <taxon>Streptophyta</taxon>
        <taxon>Embryophyta</taxon>
        <taxon>Tracheophyta</taxon>
        <taxon>Spermatophyta</taxon>
        <taxon>Magnoliopsida</taxon>
        <taxon>Liliopsida</taxon>
        <taxon>Poales</taxon>
        <taxon>Bromeliaceae</taxon>
        <taxon>Bromelioideae</taxon>
        <taxon>Ananas</taxon>
    </lineage>
</organism>